<dbReference type="EMBL" id="JAGVRK010000001">
    <property type="protein sequence ID" value="MBS2968083.1"/>
    <property type="molecule type" value="Genomic_DNA"/>
</dbReference>
<accession>A0ABS5LBH5</accession>
<dbReference type="SUPFAM" id="SSF160631">
    <property type="entry name" value="SMI1/KNR4-like"/>
    <property type="match status" value="1"/>
</dbReference>
<reference evidence="2 3" key="1">
    <citation type="submission" date="2021-04" db="EMBL/GenBank/DDBJ databases">
        <title>Metabacillus sp. strain KIGAM252 whole genome sequence.</title>
        <authorList>
            <person name="Seo M.-J."/>
            <person name="Cho E.-S."/>
            <person name="Hwang C.Y."/>
            <person name="Yoon D.J."/>
        </authorList>
    </citation>
    <scope>NUCLEOTIDE SEQUENCE [LARGE SCALE GENOMIC DNA]</scope>
    <source>
        <strain evidence="2 3">KIGAM252</strain>
    </source>
</reference>
<dbReference type="SMART" id="SM00860">
    <property type="entry name" value="SMI1_KNR4"/>
    <property type="match status" value="1"/>
</dbReference>
<evidence type="ECO:0000313" key="2">
    <source>
        <dbReference type="EMBL" id="MBS2968083.1"/>
    </source>
</evidence>
<organism evidence="2 3">
    <name type="scientific">Metabacillus flavus</name>
    <dbReference type="NCBI Taxonomy" id="2823519"/>
    <lineage>
        <taxon>Bacteria</taxon>
        <taxon>Bacillati</taxon>
        <taxon>Bacillota</taxon>
        <taxon>Bacilli</taxon>
        <taxon>Bacillales</taxon>
        <taxon>Bacillaceae</taxon>
        <taxon>Metabacillus</taxon>
    </lineage>
</organism>
<sequence length="173" mass="19952">MGSAIWSEDTGDYKQEPLTDEMIREAEEDLGIKLPDSYISLLREQNGGYIEFNSHPADTPNSWADDHVNVEYIMGIGKENGILESHYYIDEWDLPNDIVLISGGGHSWIALDYRKTQTDPPVIFIDSEQEQIFDLAPDFGTFLTQLTNWEEDDGEGELYVKEKKGLWRWIFKK</sequence>
<dbReference type="InterPro" id="IPR018958">
    <property type="entry name" value="Knr4/Smi1-like_dom"/>
</dbReference>
<keyword evidence="3" id="KW-1185">Reference proteome</keyword>
<proteinExistence type="predicted"/>
<feature type="domain" description="Knr4/Smi1-like" evidence="1">
    <location>
        <begin position="17"/>
        <end position="145"/>
    </location>
</feature>
<evidence type="ECO:0000313" key="3">
    <source>
        <dbReference type="Proteomes" id="UP000682403"/>
    </source>
</evidence>
<comment type="caution">
    <text evidence="2">The sequence shown here is derived from an EMBL/GenBank/DDBJ whole genome shotgun (WGS) entry which is preliminary data.</text>
</comment>
<protein>
    <submittedName>
        <fullName evidence="2">SMI1/KNR4 family protein</fullName>
    </submittedName>
</protein>
<dbReference type="InterPro" id="IPR037883">
    <property type="entry name" value="Knr4/Smi1-like_sf"/>
</dbReference>
<dbReference type="Proteomes" id="UP000682403">
    <property type="component" value="Unassembled WGS sequence"/>
</dbReference>
<name>A0ABS5LBH5_9BACI</name>
<dbReference type="RefSeq" id="WP_211556723.1">
    <property type="nucleotide sequence ID" value="NZ_JAGVRK010000001.1"/>
</dbReference>
<dbReference type="Gene3D" id="3.40.1580.10">
    <property type="entry name" value="SMI1/KNR4-like"/>
    <property type="match status" value="1"/>
</dbReference>
<gene>
    <name evidence="2" type="ORF">J9317_04855</name>
</gene>
<dbReference type="Pfam" id="PF09346">
    <property type="entry name" value="SMI1_KNR4"/>
    <property type="match status" value="1"/>
</dbReference>
<evidence type="ECO:0000259" key="1">
    <source>
        <dbReference type="SMART" id="SM00860"/>
    </source>
</evidence>